<proteinExistence type="predicted"/>
<comment type="caution">
    <text evidence="2">The sequence shown here is derived from an EMBL/GenBank/DDBJ whole genome shotgun (WGS) entry which is preliminary data.</text>
</comment>
<gene>
    <name evidence="2" type="ORF">WICMUC_003363</name>
</gene>
<evidence type="ECO:0000313" key="3">
    <source>
        <dbReference type="Proteomes" id="UP000769528"/>
    </source>
</evidence>
<keyword evidence="3" id="KW-1185">Reference proteome</keyword>
<name>A0A9P8PMS5_9ASCO</name>
<dbReference type="OrthoDB" id="4081967at2759"/>
<feature type="compositionally biased region" description="Basic and acidic residues" evidence="1">
    <location>
        <begin position="113"/>
        <end position="127"/>
    </location>
</feature>
<protein>
    <recommendedName>
        <fullName evidence="4">Protein MTH1</fullName>
    </recommendedName>
</protein>
<evidence type="ECO:0000256" key="1">
    <source>
        <dbReference type="SAM" id="MobiDB-lite"/>
    </source>
</evidence>
<feature type="compositionally biased region" description="Polar residues" evidence="1">
    <location>
        <begin position="1"/>
        <end position="14"/>
    </location>
</feature>
<evidence type="ECO:0008006" key="4">
    <source>
        <dbReference type="Google" id="ProtNLM"/>
    </source>
</evidence>
<reference evidence="2" key="2">
    <citation type="submission" date="2021-01" db="EMBL/GenBank/DDBJ databases">
        <authorList>
            <person name="Schikora-Tamarit M.A."/>
        </authorList>
    </citation>
    <scope>NUCLEOTIDE SEQUENCE</scope>
    <source>
        <strain evidence="2">CBS6341</strain>
    </source>
</reference>
<sequence length="410" mass="47127">MYVSPYSKSNSNTPKEYKNRARDEITRKLNLNKAPSLDLRHGSSPLKIVSNASDSSLSKVNSNESIESIDSIETEKSHHNKKLFGLARLKQLTSSSSRLSRESNLHLPPTGVQEDKDVDMKDSRDQTVDQVRPSNASIYSNVSSNTYQPSIFSTQHSLTTQFTNISLNSPSVKQPQQQSQQSQIYLTLQQALPTSFEDIYLPELLSDPNMLIDGRPSFTKRPLIDWDLNDIRSLLIVSELKPEWNFQIPIIYSPQGFKMEYLPLNSNDELIIKTLVSSDIYKESKFDMEFRIQTAKYTVYTARTKHAQLNKYQPGQQPVLSKPEWRNIIENFMLNLAVESQCRYEFKKHISDLKSLSKISGSRDNNLLKKALLKDNQIQAKLTKEQKFQVWKNIQSSLYNRLGLDWKPDN</sequence>
<feature type="region of interest" description="Disordered" evidence="1">
    <location>
        <begin position="95"/>
        <end position="141"/>
    </location>
</feature>
<dbReference type="Pfam" id="PF17235">
    <property type="entry name" value="STD1"/>
    <property type="match status" value="1"/>
</dbReference>
<dbReference type="AlphaFoldDB" id="A0A9P8PMS5"/>
<feature type="compositionally biased region" description="Polar residues" evidence="1">
    <location>
        <begin position="128"/>
        <end position="141"/>
    </location>
</feature>
<accession>A0A9P8PMS5</accession>
<reference evidence="2" key="1">
    <citation type="journal article" date="2021" name="Open Biol.">
        <title>Shared evolutionary footprints suggest mitochondrial oxidative damage underlies multiple complex I losses in fungi.</title>
        <authorList>
            <person name="Schikora-Tamarit M.A."/>
            <person name="Marcet-Houben M."/>
            <person name="Nosek J."/>
            <person name="Gabaldon T."/>
        </authorList>
    </citation>
    <scope>NUCLEOTIDE SEQUENCE</scope>
    <source>
        <strain evidence="2">CBS6341</strain>
    </source>
</reference>
<dbReference type="Proteomes" id="UP000769528">
    <property type="component" value="Unassembled WGS sequence"/>
</dbReference>
<feature type="region of interest" description="Disordered" evidence="1">
    <location>
        <begin position="1"/>
        <end position="22"/>
    </location>
</feature>
<dbReference type="InterPro" id="IPR035189">
    <property type="entry name" value="Std1/Mth1"/>
</dbReference>
<dbReference type="EMBL" id="JAEUBF010000877">
    <property type="protein sequence ID" value="KAH3674337.1"/>
    <property type="molecule type" value="Genomic_DNA"/>
</dbReference>
<evidence type="ECO:0000313" key="2">
    <source>
        <dbReference type="EMBL" id="KAH3674337.1"/>
    </source>
</evidence>
<organism evidence="2 3">
    <name type="scientific">Wickerhamomyces mucosus</name>
    <dbReference type="NCBI Taxonomy" id="1378264"/>
    <lineage>
        <taxon>Eukaryota</taxon>
        <taxon>Fungi</taxon>
        <taxon>Dikarya</taxon>
        <taxon>Ascomycota</taxon>
        <taxon>Saccharomycotina</taxon>
        <taxon>Saccharomycetes</taxon>
        <taxon>Phaffomycetales</taxon>
        <taxon>Wickerhamomycetaceae</taxon>
        <taxon>Wickerhamomyces</taxon>
    </lineage>
</organism>